<gene>
    <name evidence="2" type="ORF">E6H01_06095</name>
</gene>
<evidence type="ECO:0000313" key="3">
    <source>
        <dbReference type="Proteomes" id="UP000319353"/>
    </source>
</evidence>
<evidence type="ECO:0000256" key="1">
    <source>
        <dbReference type="SAM" id="SignalP"/>
    </source>
</evidence>
<reference evidence="2 3" key="1">
    <citation type="journal article" date="2019" name="Nat. Microbiol.">
        <title>Mediterranean grassland soil C-N compound turnover is dependent on rainfall and depth, and is mediated by genomically divergent microorganisms.</title>
        <authorList>
            <person name="Diamond S."/>
            <person name="Andeer P.F."/>
            <person name="Li Z."/>
            <person name="Crits-Christoph A."/>
            <person name="Burstein D."/>
            <person name="Anantharaman K."/>
            <person name="Lane K.R."/>
            <person name="Thomas B.C."/>
            <person name="Pan C."/>
            <person name="Northen T.R."/>
            <person name="Banfield J.F."/>
        </authorList>
    </citation>
    <scope>NUCLEOTIDE SEQUENCE [LARGE SCALE GENOMIC DNA]</scope>
    <source>
        <strain evidence="2">NP_4</strain>
    </source>
</reference>
<feature type="signal peptide" evidence="1">
    <location>
        <begin position="1"/>
        <end position="24"/>
    </location>
</feature>
<proteinExistence type="predicted"/>
<keyword evidence="1" id="KW-0732">Signal</keyword>
<comment type="caution">
    <text evidence="2">The sequence shown here is derived from an EMBL/GenBank/DDBJ whole genome shotgun (WGS) entry which is preliminary data.</text>
</comment>
<feature type="chain" id="PRO_5021838735" evidence="1">
    <location>
        <begin position="25"/>
        <end position="90"/>
    </location>
</feature>
<protein>
    <submittedName>
        <fullName evidence="2">Uncharacterized protein</fullName>
    </submittedName>
</protein>
<sequence>MKLKSVLIWLVCLAVAWSAMTFTARGQAYTRLTVISLPNVPPAKGNFSYDIGWVDPGPHRYYLADRTNKGIDTIDTTTNNYLKTLAAGQF</sequence>
<accession>A0A537L4R2</accession>
<evidence type="ECO:0000313" key="2">
    <source>
        <dbReference type="EMBL" id="TMJ02988.1"/>
    </source>
</evidence>
<organism evidence="2 3">
    <name type="scientific">Candidatus Segetimicrobium genomatis</name>
    <dbReference type="NCBI Taxonomy" id="2569760"/>
    <lineage>
        <taxon>Bacteria</taxon>
        <taxon>Bacillati</taxon>
        <taxon>Candidatus Sysuimicrobiota</taxon>
        <taxon>Candidatus Sysuimicrobiia</taxon>
        <taxon>Candidatus Sysuimicrobiales</taxon>
        <taxon>Candidatus Segetimicrobiaceae</taxon>
        <taxon>Candidatus Segetimicrobium</taxon>
    </lineage>
</organism>
<dbReference type="AlphaFoldDB" id="A0A537L4R2"/>
<name>A0A537L4R2_9BACT</name>
<feature type="non-terminal residue" evidence="2">
    <location>
        <position position="90"/>
    </location>
</feature>
<dbReference type="EMBL" id="VBAL01000066">
    <property type="protein sequence ID" value="TMJ02988.1"/>
    <property type="molecule type" value="Genomic_DNA"/>
</dbReference>
<dbReference type="Proteomes" id="UP000319353">
    <property type="component" value="Unassembled WGS sequence"/>
</dbReference>